<name>A0A1Y1ITX6_KLENI</name>
<feature type="compositionally biased region" description="Pro residues" evidence="2">
    <location>
        <begin position="785"/>
        <end position="797"/>
    </location>
</feature>
<feature type="compositionally biased region" description="Basic and acidic residues" evidence="2">
    <location>
        <begin position="915"/>
        <end position="936"/>
    </location>
</feature>
<feature type="compositionally biased region" description="Polar residues" evidence="2">
    <location>
        <begin position="526"/>
        <end position="535"/>
    </location>
</feature>
<dbReference type="Proteomes" id="UP000054558">
    <property type="component" value="Unassembled WGS sequence"/>
</dbReference>
<feature type="region of interest" description="Disordered" evidence="2">
    <location>
        <begin position="1862"/>
        <end position="1890"/>
    </location>
</feature>
<feature type="compositionally biased region" description="Basic and acidic residues" evidence="2">
    <location>
        <begin position="1609"/>
        <end position="1630"/>
    </location>
</feature>
<feature type="region of interest" description="Disordered" evidence="2">
    <location>
        <begin position="189"/>
        <end position="238"/>
    </location>
</feature>
<feature type="compositionally biased region" description="Basic and acidic residues" evidence="2">
    <location>
        <begin position="871"/>
        <end position="881"/>
    </location>
</feature>
<feature type="region of interest" description="Disordered" evidence="2">
    <location>
        <begin position="301"/>
        <end position="374"/>
    </location>
</feature>
<feature type="compositionally biased region" description="Basic and acidic residues" evidence="2">
    <location>
        <begin position="896"/>
        <end position="907"/>
    </location>
</feature>
<keyword evidence="1" id="KW-0175">Coiled coil</keyword>
<feature type="compositionally biased region" description="Basic and acidic residues" evidence="2">
    <location>
        <begin position="1100"/>
        <end position="1111"/>
    </location>
</feature>
<feature type="compositionally biased region" description="Low complexity" evidence="2">
    <location>
        <begin position="511"/>
        <end position="520"/>
    </location>
</feature>
<feature type="compositionally biased region" description="Basic and acidic residues" evidence="2">
    <location>
        <begin position="1136"/>
        <end position="1151"/>
    </location>
</feature>
<feature type="compositionally biased region" description="Basic and acidic residues" evidence="2">
    <location>
        <begin position="2153"/>
        <end position="2164"/>
    </location>
</feature>
<dbReference type="STRING" id="105231.A0A1Y1ITX6"/>
<gene>
    <name evidence="3" type="ORF">KFL_008250020</name>
</gene>
<feature type="region of interest" description="Disordered" evidence="2">
    <location>
        <begin position="1481"/>
        <end position="1502"/>
    </location>
</feature>
<feature type="region of interest" description="Disordered" evidence="2">
    <location>
        <begin position="780"/>
        <end position="847"/>
    </location>
</feature>
<feature type="coiled-coil region" evidence="1">
    <location>
        <begin position="1812"/>
        <end position="1839"/>
    </location>
</feature>
<feature type="region of interest" description="Disordered" evidence="2">
    <location>
        <begin position="2078"/>
        <end position="2106"/>
    </location>
</feature>
<feature type="region of interest" description="Disordered" evidence="2">
    <location>
        <begin position="1419"/>
        <end position="1444"/>
    </location>
</feature>
<evidence type="ECO:0000256" key="1">
    <source>
        <dbReference type="SAM" id="Coils"/>
    </source>
</evidence>
<keyword evidence="4" id="KW-1185">Reference proteome</keyword>
<dbReference type="Gene3D" id="1.10.287.1490">
    <property type="match status" value="1"/>
</dbReference>
<feature type="region of interest" description="Disordered" evidence="2">
    <location>
        <begin position="402"/>
        <end position="424"/>
    </location>
</feature>
<feature type="compositionally biased region" description="Polar residues" evidence="2">
    <location>
        <begin position="688"/>
        <end position="700"/>
    </location>
</feature>
<dbReference type="PANTHER" id="PTHR23159:SF31">
    <property type="entry name" value="CENTROSOME-ASSOCIATED PROTEIN CEP250 ISOFORM X1"/>
    <property type="match status" value="1"/>
</dbReference>
<feature type="coiled-coil region" evidence="1">
    <location>
        <begin position="1903"/>
        <end position="2056"/>
    </location>
</feature>
<feature type="region of interest" description="Disordered" evidence="2">
    <location>
        <begin position="508"/>
        <end position="548"/>
    </location>
</feature>
<feature type="region of interest" description="Disordered" evidence="2">
    <location>
        <begin position="1734"/>
        <end position="1770"/>
    </location>
</feature>
<reference evidence="3 4" key="1">
    <citation type="journal article" date="2014" name="Nat. Commun.">
        <title>Klebsormidium flaccidum genome reveals primary factors for plant terrestrial adaptation.</title>
        <authorList>
            <person name="Hori K."/>
            <person name="Maruyama F."/>
            <person name="Fujisawa T."/>
            <person name="Togashi T."/>
            <person name="Yamamoto N."/>
            <person name="Seo M."/>
            <person name="Sato S."/>
            <person name="Yamada T."/>
            <person name="Mori H."/>
            <person name="Tajima N."/>
            <person name="Moriyama T."/>
            <person name="Ikeuchi M."/>
            <person name="Watanabe M."/>
            <person name="Wada H."/>
            <person name="Kobayashi K."/>
            <person name="Saito M."/>
            <person name="Masuda T."/>
            <person name="Sasaki-Sekimoto Y."/>
            <person name="Mashiguchi K."/>
            <person name="Awai K."/>
            <person name="Shimojima M."/>
            <person name="Masuda S."/>
            <person name="Iwai M."/>
            <person name="Nobusawa T."/>
            <person name="Narise T."/>
            <person name="Kondo S."/>
            <person name="Saito H."/>
            <person name="Sato R."/>
            <person name="Murakawa M."/>
            <person name="Ihara Y."/>
            <person name="Oshima-Yamada Y."/>
            <person name="Ohtaka K."/>
            <person name="Satoh M."/>
            <person name="Sonobe K."/>
            <person name="Ishii M."/>
            <person name="Ohtani R."/>
            <person name="Kanamori-Sato M."/>
            <person name="Honoki R."/>
            <person name="Miyazaki D."/>
            <person name="Mochizuki H."/>
            <person name="Umetsu J."/>
            <person name="Higashi K."/>
            <person name="Shibata D."/>
            <person name="Kamiya Y."/>
            <person name="Sato N."/>
            <person name="Nakamura Y."/>
            <person name="Tabata S."/>
            <person name="Ida S."/>
            <person name="Kurokawa K."/>
            <person name="Ohta H."/>
        </authorList>
    </citation>
    <scope>NUCLEOTIDE SEQUENCE [LARGE SCALE GENOMIC DNA]</scope>
    <source>
        <strain evidence="3 4">NIES-2285</strain>
    </source>
</reference>
<feature type="region of interest" description="Disordered" evidence="2">
    <location>
        <begin position="871"/>
        <end position="1151"/>
    </location>
</feature>
<feature type="region of interest" description="Disordered" evidence="2">
    <location>
        <begin position="2302"/>
        <end position="2321"/>
    </location>
</feature>
<evidence type="ECO:0000313" key="3">
    <source>
        <dbReference type="EMBL" id="GAQ91648.1"/>
    </source>
</evidence>
<feature type="compositionally biased region" description="Basic and acidic residues" evidence="2">
    <location>
        <begin position="986"/>
        <end position="1017"/>
    </location>
</feature>
<feature type="compositionally biased region" description="Polar residues" evidence="2">
    <location>
        <begin position="2309"/>
        <end position="2319"/>
    </location>
</feature>
<organism evidence="3 4">
    <name type="scientific">Klebsormidium nitens</name>
    <name type="common">Green alga</name>
    <name type="synonym">Ulothrix nitens</name>
    <dbReference type="NCBI Taxonomy" id="105231"/>
    <lineage>
        <taxon>Eukaryota</taxon>
        <taxon>Viridiplantae</taxon>
        <taxon>Streptophyta</taxon>
        <taxon>Klebsormidiophyceae</taxon>
        <taxon>Klebsormidiales</taxon>
        <taxon>Klebsormidiaceae</taxon>
        <taxon>Klebsormidium</taxon>
    </lineage>
</organism>
<feature type="region of interest" description="Disordered" evidence="2">
    <location>
        <begin position="2122"/>
        <end position="2214"/>
    </location>
</feature>
<protein>
    <submittedName>
        <fullName evidence="3">Uncharacterized protein</fullName>
    </submittedName>
</protein>
<proteinExistence type="predicted"/>
<dbReference type="PANTHER" id="PTHR23159">
    <property type="entry name" value="CENTROSOMAL PROTEIN 2"/>
    <property type="match status" value="1"/>
</dbReference>
<feature type="region of interest" description="Disordered" evidence="2">
    <location>
        <begin position="1602"/>
        <end position="1630"/>
    </location>
</feature>
<evidence type="ECO:0000313" key="4">
    <source>
        <dbReference type="Proteomes" id="UP000054558"/>
    </source>
</evidence>
<feature type="region of interest" description="Disordered" evidence="2">
    <location>
        <begin position="467"/>
        <end position="486"/>
    </location>
</feature>
<sequence>MNELEGSVSRASLPLPFHTSLSSFASDVSAQLVELEIRCDAQPVPANKAGAKQRLLSGILVRHAGESLMEGGWRSGAEVVKGSVGRSSGNASVDWGIEGDACKVSMNCGLQIGGGQGTLGEVQSEIERTKAALTEFLEELGLKEWSATEKRESSAGGVGPGGLSRGAKVVKDLTACVEEHGKLRAQLQQLHAERGADETEESATESCSKSGDEEQAGSDLSFSNLVRRPGSAKGGAAGLQRVPGEVNCVRFEAGPVRQSGGSLEGDSVGLGINPGSVDCSLSEDTDVVVMSDSEGEAALEEGYVEGEEKSAGTSGANDERTAAGDEWSASGVLRKAGGDADERGVIGGMGRSGRRAQAEGSGGEMRGPEKVSIGERERTILARLQESEKRLQQLQREALADVATSHWSTGETTGAGGKDGGPDVAEIDWPEETRAAASQFLQAMTAHLAGLFEEYHSLLAATWHHGRPSDGGQVAPAEGAQVDSEAELKPSWDLLFSMEKLQMQAGGGALLAGPQTPPAGRVSGFELQSASTTPGSEPRGFSDQAPNPNAGAVSYRYADVMLGTSPESVACDGEPLRSALRSPTGKNVHSAAAAFASWAAAGPHFSDAGTQSELRELADASVQCDLALPLTRQLTNSQTGLEPSPLPASPRASSEKAPSASLRYPPTQQPLQNSERRTGSRRPALAPVSSNTMGVDSPRNSPKVGRKRASGVRNLDACGVSDARRWGAQKGEGSVDGDVLRRRCRTLECQVAALTGLLEAEKAERERLERWQDDMEKRVLSAPAAPAPSPVPNPEPGVPCSESGISLSPAGSDEVLEAELPRNRQTGAETRDVSAGMDMPSREGDAMASECVVRGGEGAYLGDAIKTRGEGIGEEYSEREAGGLVGGKGPGTSEPRCSEVDGEDRAGVEPGSLEAEGRRLAEDEPRNLEDGQRSVEGEPGSSKLVAGRPVEPGPGTGKAHRQRPGESATGDAEGRGLGELLGVVEKQNEELSRLREELERMQSEVQTREEVAREAPKVRGGVRLQEKRKGNGTEQETEQGTEAEQHPVREVGATRGAGGRGRAPETERTEGEQTLMRKSCGADEEGEQEEVGARDGAATKGERTSGTEERQNGTWGAEFTGSDKDGDKGGSSARQSSREVRAKDLGPEHDPQALEGLLSRLESSKSGECTLSFLLTLVRVCRALLAGGEKNDADGLEHGEEVKRVSGRAGKHQALLKVLEGAREQRRAAEAALSGLHVSAEAVEEATERRGPAKDSSGTDHVLRTASRRLGESHVAVVRLLTAVMTEVAHDVAARSNQWVGLSASKSGGGDLRGAGDVSGAVLGRSGEGLGGLLSGLGEGYSWLTDGLGTGLDGVLRCVRKRQEDARAVGTELGRELRSEVLNFCAVVGTEKEVGTTALNRLRTATDCVVEIFYPSDGSGGDTGMQRNGEGASGSRLKAGPSLRRETGEAAERQLEMATDFAMWAEVDELRELLNELRQEGDSLQQKSEEIRAQTSRAKEEAEREALELQRQAEKAGKLREREALERGGEKERAEKEIQGLKGEVWKTEAELRRIKGKVLKHREDLGSVEKECRRVVEERNVTAEETERLRERALSLKEEVKSAQTEVENERERARESRKEALAAAEEAGKSREKLRALEGLVQKATQAVQRLESDRKGLLERLRGTESALRRGEEEVLRVRQSVGEAEGKLSELEDEEREFWGRVDGSRREVEQLERRLAELGSEREVAERQLAEARAQLRKTAAEREPDSGQNGAGRGRNGAAEEEAGAALEEKLASLQGELMDVQVHLLASRRECQSQEERALRASQDADVARDELALLKKTALNARREAEEAQAQARAAGVALKAIKTRLEQMVSLNPRGRKEDGVTQEGSLADDSERELEAMGREGVSKEMVKVAEGIRGLEERVLQKEERVRVLEARVKAAIETVAAEEGKLKILREEARAMAEGVGKRRGQKLELEAKCEELTGQVRALTERLANESARLKLVENDVIGAGEDFERVKERVGAAEAKLRLVKEETEQAKGVYRRVKEEVREAKLELSKTRGEFRELERRWLGLKLEVTGAKSGVNGLKVKGIGSRRDGPETVGLDGGVSELDGFDGGSKGGGVNMLDGLRLSAPELLGSTSQNGGKGREKQTRQATTSVGQARVSADVHRTEERVRTPNESTTPLDVPSRSWDPLHRSDGSTLRTGPDGQQPRKAAASRSGRLTRTGETYEAGMATAEGAEAQLRVAQNGLGELLSQMHSLQERVARASESDESRKVSGRDVSRGDPLESLAEASLAACLEGVRQVHAQLKEACKSVPPGTDSEQSSATCQQEKLPRGRDVELRALEEVCGQMRADLWKLAERNEALRRVLRCGASERGVGLAGGSGEGKNEGTACSAMRPCVKCRSLNAKFLEISNEAARLRLLMKTLKARIVRLVRMVHELAAAEPLHSQSA</sequence>
<dbReference type="EMBL" id="DF237774">
    <property type="protein sequence ID" value="GAQ91648.1"/>
    <property type="molecule type" value="Genomic_DNA"/>
</dbReference>
<accession>A0A1Y1ITX6</accession>
<feature type="region of interest" description="Disordered" evidence="2">
    <location>
        <begin position="635"/>
        <end position="711"/>
    </location>
</feature>
<feature type="compositionally biased region" description="Basic and acidic residues" evidence="2">
    <location>
        <begin position="1062"/>
        <end position="1071"/>
    </location>
</feature>
<evidence type="ECO:0000256" key="2">
    <source>
        <dbReference type="SAM" id="MobiDB-lite"/>
    </source>
</evidence>